<proteinExistence type="predicted"/>
<organism evidence="2 3">
    <name type="scientific">Alkalibacillus haloalkaliphilus</name>
    <dbReference type="NCBI Taxonomy" id="94136"/>
    <lineage>
        <taxon>Bacteria</taxon>
        <taxon>Bacillati</taxon>
        <taxon>Bacillota</taxon>
        <taxon>Bacilli</taxon>
        <taxon>Bacillales</taxon>
        <taxon>Bacillaceae</taxon>
        <taxon>Alkalibacillus</taxon>
    </lineage>
</organism>
<dbReference type="AlphaFoldDB" id="A0A511W2S3"/>
<accession>A0A511W2S3</accession>
<dbReference type="Proteomes" id="UP000321440">
    <property type="component" value="Unassembled WGS sequence"/>
</dbReference>
<keyword evidence="1" id="KW-0472">Membrane</keyword>
<evidence type="ECO:0000256" key="1">
    <source>
        <dbReference type="SAM" id="Phobius"/>
    </source>
</evidence>
<dbReference type="Gene3D" id="3.40.630.30">
    <property type="match status" value="1"/>
</dbReference>
<dbReference type="Pfam" id="PF13523">
    <property type="entry name" value="Acetyltransf_8"/>
    <property type="match status" value="1"/>
</dbReference>
<keyword evidence="1" id="KW-1133">Transmembrane helix</keyword>
<dbReference type="SUPFAM" id="SSF55729">
    <property type="entry name" value="Acyl-CoA N-acyltransferases (Nat)"/>
    <property type="match status" value="1"/>
</dbReference>
<sequence>MNLDLKVLIRKMNEDDYETMAKWLSTEEVLEFYGDVNSPFDLVKVKEKYGPRIAGEVPVIPYIVELGDTPIGYMQKYSLSEEKKVGFGYFTHDQVYGVDQFIGVPSLFDKGIGTKMVRQLLVIFLIIRMQMLLFWTLRYQMLEQLNVMRNADFQK</sequence>
<keyword evidence="1" id="KW-0812">Transmembrane</keyword>
<feature type="transmembrane region" description="Helical" evidence="1">
    <location>
        <begin position="120"/>
        <end position="137"/>
    </location>
</feature>
<comment type="caution">
    <text evidence="2">The sequence shown here is derived from an EMBL/GenBank/DDBJ whole genome shotgun (WGS) entry which is preliminary data.</text>
</comment>
<keyword evidence="3" id="KW-1185">Reference proteome</keyword>
<name>A0A511W2S3_9BACI</name>
<evidence type="ECO:0000313" key="2">
    <source>
        <dbReference type="EMBL" id="GEN45385.1"/>
    </source>
</evidence>
<evidence type="ECO:0000313" key="3">
    <source>
        <dbReference type="Proteomes" id="UP000321440"/>
    </source>
</evidence>
<dbReference type="EMBL" id="BJYA01000004">
    <property type="protein sequence ID" value="GEN45385.1"/>
    <property type="molecule type" value="Genomic_DNA"/>
</dbReference>
<reference evidence="2 3" key="1">
    <citation type="submission" date="2019-07" db="EMBL/GenBank/DDBJ databases">
        <title>Whole genome shotgun sequence of Alkalibacillus haloalkaliphilus NBRC 103110.</title>
        <authorList>
            <person name="Hosoyama A."/>
            <person name="Uohara A."/>
            <person name="Ohji S."/>
            <person name="Ichikawa N."/>
        </authorList>
    </citation>
    <scope>NUCLEOTIDE SEQUENCE [LARGE SCALE GENOMIC DNA]</scope>
    <source>
        <strain evidence="2 3">NBRC 103110</strain>
    </source>
</reference>
<gene>
    <name evidence="2" type="ORF">AHA02nite_11610</name>
</gene>
<protein>
    <recommendedName>
        <fullName evidence="4">N-acetyltransferase domain-containing protein</fullName>
    </recommendedName>
</protein>
<dbReference type="InterPro" id="IPR016181">
    <property type="entry name" value="Acyl_CoA_acyltransferase"/>
</dbReference>
<evidence type="ECO:0008006" key="4">
    <source>
        <dbReference type="Google" id="ProtNLM"/>
    </source>
</evidence>